<organism evidence="2">
    <name type="scientific">Timema poppense</name>
    <name type="common">Walking stick</name>
    <dbReference type="NCBI Taxonomy" id="170557"/>
    <lineage>
        <taxon>Eukaryota</taxon>
        <taxon>Metazoa</taxon>
        <taxon>Ecdysozoa</taxon>
        <taxon>Arthropoda</taxon>
        <taxon>Hexapoda</taxon>
        <taxon>Insecta</taxon>
        <taxon>Pterygota</taxon>
        <taxon>Neoptera</taxon>
        <taxon>Polyneoptera</taxon>
        <taxon>Phasmatodea</taxon>
        <taxon>Timematodea</taxon>
        <taxon>Timematoidea</taxon>
        <taxon>Timematidae</taxon>
        <taxon>Timema</taxon>
    </lineage>
</organism>
<dbReference type="EMBL" id="OD002267">
    <property type="protein sequence ID" value="CAD7404724.1"/>
    <property type="molecule type" value="Genomic_DNA"/>
</dbReference>
<feature type="region of interest" description="Disordered" evidence="1">
    <location>
        <begin position="1"/>
        <end position="38"/>
    </location>
</feature>
<name>A0A7R9D0B3_TIMPO</name>
<feature type="compositionally biased region" description="Basic and acidic residues" evidence="1">
    <location>
        <begin position="1"/>
        <end position="14"/>
    </location>
</feature>
<evidence type="ECO:0000313" key="2">
    <source>
        <dbReference type="EMBL" id="CAD7404724.1"/>
    </source>
</evidence>
<dbReference type="AlphaFoldDB" id="A0A7R9D0B3"/>
<evidence type="ECO:0000256" key="1">
    <source>
        <dbReference type="SAM" id="MobiDB-lite"/>
    </source>
</evidence>
<proteinExistence type="predicted"/>
<accession>A0A7R9D0B3</accession>
<reference evidence="2" key="1">
    <citation type="submission" date="2020-11" db="EMBL/GenBank/DDBJ databases">
        <authorList>
            <person name="Tran Van P."/>
        </authorList>
    </citation>
    <scope>NUCLEOTIDE SEQUENCE</scope>
</reference>
<protein>
    <submittedName>
        <fullName evidence="2">Uncharacterized protein</fullName>
    </submittedName>
</protein>
<sequence>MRIIDTVRHPKRDWLPGTSENARSNPLPDFLAPKQTTSSQRQRTVQWVFYVWDLPIMVGRNTVNSPDSFIERNTRKWFGGTDIAALIGEPQYGSMAETNLEHKPKKRRIDKDMTGFAMGQTQQSAIQDSYVLGWLNGVSSLLLSRALASSYLSQESRKKADTTHGSGDDVATSRLGTLAVLELRIDILQEAIDGGCELNIIFIVSLFDLGARLGFIFITGVTRFEEPRLV</sequence>
<gene>
    <name evidence="2" type="ORF">TPSB3V08_LOCUS4632</name>
</gene>